<name>A0A1Q5TEX9_9GAMM</name>
<dbReference type="InterPro" id="IPR039994">
    <property type="entry name" value="NO66-like"/>
</dbReference>
<dbReference type="STRING" id="1873482.Xedl_03783"/>
<dbReference type="PANTHER" id="PTHR13096">
    <property type="entry name" value="MINA53 MYC INDUCED NUCLEAR ANTIGEN"/>
    <property type="match status" value="1"/>
</dbReference>
<evidence type="ECO:0000313" key="8">
    <source>
        <dbReference type="Proteomes" id="UP000186268"/>
    </source>
</evidence>
<dbReference type="GO" id="GO:0005840">
    <property type="term" value="C:ribosome"/>
    <property type="evidence" value="ECO:0007669"/>
    <property type="project" value="UniProtKB-KW"/>
</dbReference>
<dbReference type="GO" id="GO:0046872">
    <property type="term" value="F:metal ion binding"/>
    <property type="evidence" value="ECO:0007669"/>
    <property type="project" value="UniProtKB-KW"/>
</dbReference>
<comment type="cofactor">
    <cofactor evidence="1">
        <name>Fe(2+)</name>
        <dbReference type="ChEBI" id="CHEBI:29033"/>
    </cofactor>
</comment>
<keyword evidence="5" id="KW-0408">Iron</keyword>
<feature type="domain" description="JmjC" evidence="6">
    <location>
        <begin position="105"/>
        <end position="250"/>
    </location>
</feature>
<sequence>MLVSTFIVKIVNIMTINFNIEKKYFLDNFFEKKPYVFKSIYDVNFINRNEIEDIYNRSDLESFEGLKLMYNGILDKREYLESYQDLGNTRYRYIYSKLYDYLNAGATLVANGIINEPKIDYLAKCCSSLTDSHTFSSIYLAYGEKSSFKPHWDSRDIFVIQLTGKKRWVIYEPSFQNPLYVHQSKDMEDIYPCPSEPYDDFVLEAGDVLYLPRGWWHNPLPVGEETIHLSVGIFPPYVFNYLYWLSNKINDFEIGRKSLPRSWVQAKSEIEDLSKFIFKYLGSEEAYNEFLQSIGSEQRIPNKLNLDLFCNNKSKLSDKAYLRINSNNNLSIDDGYVICNGIKLNLDHGSTELLKKIDDNPYISLEKLLSFFETEMHEKMKDLIYNLGYQNILEIINDV</sequence>
<keyword evidence="8" id="KW-1185">Reference proteome</keyword>
<dbReference type="Pfam" id="PF20514">
    <property type="entry name" value="WHD_ROXA"/>
    <property type="match status" value="1"/>
</dbReference>
<evidence type="ECO:0000256" key="2">
    <source>
        <dbReference type="ARBA" id="ARBA00022723"/>
    </source>
</evidence>
<evidence type="ECO:0000256" key="5">
    <source>
        <dbReference type="ARBA" id="ARBA00023004"/>
    </source>
</evidence>
<gene>
    <name evidence="7" type="ORF">Xedl_03783</name>
</gene>
<evidence type="ECO:0000256" key="4">
    <source>
        <dbReference type="ARBA" id="ARBA00023002"/>
    </source>
</evidence>
<accession>A0A1Q5TEX9</accession>
<evidence type="ECO:0000256" key="1">
    <source>
        <dbReference type="ARBA" id="ARBA00001954"/>
    </source>
</evidence>
<dbReference type="GO" id="GO:0051213">
    <property type="term" value="F:dioxygenase activity"/>
    <property type="evidence" value="ECO:0007669"/>
    <property type="project" value="UniProtKB-KW"/>
</dbReference>
<keyword evidence="3" id="KW-0223">Dioxygenase</keyword>
<dbReference type="InterPro" id="IPR046799">
    <property type="entry name" value="ROXA-like_wH"/>
</dbReference>
<keyword evidence="7" id="KW-0687">Ribonucleoprotein</keyword>
<dbReference type="Gene3D" id="2.60.120.650">
    <property type="entry name" value="Cupin"/>
    <property type="match status" value="1"/>
</dbReference>
<keyword evidence="2" id="KW-0479">Metal-binding</keyword>
<keyword evidence="4" id="KW-0560">Oxidoreductase</keyword>
<keyword evidence="7" id="KW-0689">Ribosomal protein</keyword>
<dbReference type="EMBL" id="MKGQ01000069">
    <property type="protein sequence ID" value="OKO98807.1"/>
    <property type="molecule type" value="Genomic_DNA"/>
</dbReference>
<dbReference type="SUPFAM" id="SSF51197">
    <property type="entry name" value="Clavaminate synthase-like"/>
    <property type="match status" value="1"/>
</dbReference>
<proteinExistence type="predicted"/>
<dbReference type="Pfam" id="PF08007">
    <property type="entry name" value="JmjC_2"/>
    <property type="match status" value="1"/>
</dbReference>
<organism evidence="7 8">
    <name type="scientific">Xenorhabdus eapokensis</name>
    <dbReference type="NCBI Taxonomy" id="1873482"/>
    <lineage>
        <taxon>Bacteria</taxon>
        <taxon>Pseudomonadati</taxon>
        <taxon>Pseudomonadota</taxon>
        <taxon>Gammaproteobacteria</taxon>
        <taxon>Enterobacterales</taxon>
        <taxon>Morganellaceae</taxon>
        <taxon>Xenorhabdus</taxon>
    </lineage>
</organism>
<reference evidence="7 8" key="1">
    <citation type="submission" date="2016-09" db="EMBL/GenBank/DDBJ databases">
        <title>Xenorhabdus thuongxuanensis sp. nov. and Xenorhabdus eapokensis sp. nov., isolated from Steinernema species.</title>
        <authorList>
            <person name="Kaempfer P."/>
            <person name="Tobias N.J."/>
            <person name="Phan Ke L."/>
            <person name="Bode H.B."/>
            <person name="Glaeser S.P."/>
        </authorList>
    </citation>
    <scope>NUCLEOTIDE SEQUENCE [LARGE SCALE GENOMIC DNA]</scope>
    <source>
        <strain evidence="7 8">DL20</strain>
    </source>
</reference>
<protein>
    <submittedName>
        <fullName evidence="7">50S ribosomal protein L16 arginine hydroxylase</fullName>
    </submittedName>
</protein>
<comment type="caution">
    <text evidence="7">The sequence shown here is derived from an EMBL/GenBank/DDBJ whole genome shotgun (WGS) entry which is preliminary data.</text>
</comment>
<dbReference type="InterPro" id="IPR003347">
    <property type="entry name" value="JmjC_dom"/>
</dbReference>
<dbReference type="Proteomes" id="UP000186268">
    <property type="component" value="Unassembled WGS sequence"/>
</dbReference>
<dbReference type="PROSITE" id="PS51184">
    <property type="entry name" value="JMJC"/>
    <property type="match status" value="1"/>
</dbReference>
<evidence type="ECO:0000313" key="7">
    <source>
        <dbReference type="EMBL" id="OKO98807.1"/>
    </source>
</evidence>
<evidence type="ECO:0000259" key="6">
    <source>
        <dbReference type="PROSITE" id="PS51184"/>
    </source>
</evidence>
<dbReference type="PANTHER" id="PTHR13096:SF8">
    <property type="entry name" value="RIBOSOMAL OXYGENASE 1"/>
    <property type="match status" value="1"/>
</dbReference>
<dbReference type="SMART" id="SM00558">
    <property type="entry name" value="JmjC"/>
    <property type="match status" value="1"/>
</dbReference>
<evidence type="ECO:0000256" key="3">
    <source>
        <dbReference type="ARBA" id="ARBA00022964"/>
    </source>
</evidence>
<dbReference type="AlphaFoldDB" id="A0A1Q5TEX9"/>